<dbReference type="Proteomes" id="UP001596147">
    <property type="component" value="Unassembled WGS sequence"/>
</dbReference>
<dbReference type="RefSeq" id="WP_382348245.1">
    <property type="nucleotide sequence ID" value="NZ_JBHSMC010000003.1"/>
</dbReference>
<dbReference type="InterPro" id="IPR058588">
    <property type="entry name" value="E2-CBASS"/>
</dbReference>
<evidence type="ECO:0000313" key="2">
    <source>
        <dbReference type="EMBL" id="MFC5464031.1"/>
    </source>
</evidence>
<comment type="caution">
    <text evidence="2">The sequence shown here is derived from an EMBL/GenBank/DDBJ whole genome shotgun (WGS) entry which is preliminary data.</text>
</comment>
<feature type="domain" description="Type II CBASS E2 protein" evidence="1">
    <location>
        <begin position="31"/>
        <end position="151"/>
    </location>
</feature>
<accession>A0ABW0LGX2</accession>
<dbReference type="Pfam" id="PF26395">
    <property type="entry name" value="E2-CBASS"/>
    <property type="match status" value="1"/>
</dbReference>
<sequence>MAINNERNWKQKRNVPKREILKKNLSLSEQAYSVKAIFPQFSLIFSSSDKIVMTGTLQPTHLSCNYKIKIEYGLEGAPKVWVISPELKRYKFKPIPHMYEQDRLCLFYPKAKEWKRTMWISKTIIPWTSLWLKYYEIWQVTGEWLGGGIEHTEIEEEEDVQNFVD</sequence>
<evidence type="ECO:0000313" key="3">
    <source>
        <dbReference type="Proteomes" id="UP001596147"/>
    </source>
</evidence>
<evidence type="ECO:0000259" key="1">
    <source>
        <dbReference type="Pfam" id="PF26395"/>
    </source>
</evidence>
<reference evidence="3" key="1">
    <citation type="journal article" date="2019" name="Int. J. Syst. Evol. Microbiol.">
        <title>The Global Catalogue of Microorganisms (GCM) 10K type strain sequencing project: providing services to taxonomists for standard genome sequencing and annotation.</title>
        <authorList>
            <consortium name="The Broad Institute Genomics Platform"/>
            <consortium name="The Broad Institute Genome Sequencing Center for Infectious Disease"/>
            <person name="Wu L."/>
            <person name="Ma J."/>
        </authorList>
    </citation>
    <scope>NUCLEOTIDE SEQUENCE [LARGE SCALE GENOMIC DNA]</scope>
    <source>
        <strain evidence="3">CGMCC 1.12237</strain>
    </source>
</reference>
<keyword evidence="3" id="KW-1185">Reference proteome</keyword>
<gene>
    <name evidence="2" type="ORF">ACFPM4_04585</name>
</gene>
<protein>
    <recommendedName>
        <fullName evidence="1">Type II CBASS E2 protein domain-containing protein</fullName>
    </recommendedName>
</protein>
<dbReference type="EMBL" id="JBHSMC010000003">
    <property type="protein sequence ID" value="MFC5464031.1"/>
    <property type="molecule type" value="Genomic_DNA"/>
</dbReference>
<organism evidence="2 3">
    <name type="scientific">Lederbergia graminis</name>
    <dbReference type="NCBI Taxonomy" id="735518"/>
    <lineage>
        <taxon>Bacteria</taxon>
        <taxon>Bacillati</taxon>
        <taxon>Bacillota</taxon>
        <taxon>Bacilli</taxon>
        <taxon>Bacillales</taxon>
        <taxon>Bacillaceae</taxon>
        <taxon>Lederbergia</taxon>
    </lineage>
</organism>
<name>A0ABW0LGX2_9BACI</name>
<proteinExistence type="predicted"/>